<dbReference type="InterPro" id="IPR016161">
    <property type="entry name" value="Ald_DH/histidinol_DH"/>
</dbReference>
<evidence type="ECO:0000313" key="6">
    <source>
        <dbReference type="EMBL" id="PKR87515.1"/>
    </source>
</evidence>
<accession>A0A1I4RKM2</accession>
<dbReference type="InterPro" id="IPR016160">
    <property type="entry name" value="Ald_DH_CS_CYS"/>
</dbReference>
<dbReference type="GO" id="GO:0016620">
    <property type="term" value="F:oxidoreductase activity, acting on the aldehyde or oxo group of donors, NAD or NADP as acceptor"/>
    <property type="evidence" value="ECO:0007669"/>
    <property type="project" value="InterPro"/>
</dbReference>
<dbReference type="CDD" id="cd07102">
    <property type="entry name" value="ALDH_EDX86601"/>
    <property type="match status" value="1"/>
</dbReference>
<comment type="caution">
    <text evidence="6">The sequence shown here is derived from an EMBL/GenBank/DDBJ whole genome shotgun (WGS) entry which is preliminary data.</text>
</comment>
<evidence type="ECO:0000256" key="2">
    <source>
        <dbReference type="ARBA" id="ARBA00023002"/>
    </source>
</evidence>
<dbReference type="Gene3D" id="3.40.605.10">
    <property type="entry name" value="Aldehyde Dehydrogenase, Chain A, domain 1"/>
    <property type="match status" value="1"/>
</dbReference>
<reference evidence="6 7" key="1">
    <citation type="submission" date="2017-12" db="EMBL/GenBank/DDBJ databases">
        <title>Anaerobic carbon monoxide metabolism by Pleomorphomonas carboxyditropha sp. nov., a new mesophilic hydrogenogenic carboxidotroph.</title>
        <authorList>
            <person name="Esquivel-Elizondo S."/>
            <person name="Krajmalnik-Brown R."/>
        </authorList>
    </citation>
    <scope>NUCLEOTIDE SEQUENCE [LARGE SCALE GENOMIC DNA]</scope>
    <source>
        <strain evidence="6 7">R5-392</strain>
    </source>
</reference>
<sequence length="467" mass="50889">MPDVMTLVSPVDGSIYAERPIATEAEMNRVFRLARDAQKSWAKLPLETRIDYCLKALDAMLAMRPRIAEELTWQMGRPIRYTPFELNGVEQRTRHMAKIAAESLAPLDSGLEFGDHGAHRYISREPLGVVFVVAPWNYPYLTTVNSVMPALMAGNTVVLKHSDQTLLVAERFQDAFDAAGLPEGVFQHIVLSHDQTAAAIAGRKADMVAFTGSVAGGAAMERAAVGTFIAINLELGGKDPAYVRPDSKLDFAIENVADGAFFNSGQCCCGIERVYVHELVYDDFVAGLVDVTKKYVLGNPMDSAVTLGPMARARGAAMVREQIAAALRGGAVAHVDPKLFPFDREGTPYIAPQVLTSVNHQMAFMTEETFGPAVGIMKVRDDAEAVALMNDSKYGLTCSLWTEDLDAAEAIGRELETGTVFVNRCDYLDPALTWTGVRDTGRGAALSPLGFHGLTRPKSWYLRRAPV</sequence>
<evidence type="ECO:0000256" key="3">
    <source>
        <dbReference type="PROSITE-ProRule" id="PRU10007"/>
    </source>
</evidence>
<evidence type="ECO:0000256" key="4">
    <source>
        <dbReference type="RuleBase" id="RU003345"/>
    </source>
</evidence>
<dbReference type="FunFam" id="3.40.309.10:FF:000009">
    <property type="entry name" value="Aldehyde dehydrogenase A"/>
    <property type="match status" value="1"/>
</dbReference>
<dbReference type="PANTHER" id="PTHR11699">
    <property type="entry name" value="ALDEHYDE DEHYDROGENASE-RELATED"/>
    <property type="match status" value="1"/>
</dbReference>
<dbReference type="Gene3D" id="3.40.309.10">
    <property type="entry name" value="Aldehyde Dehydrogenase, Chain A, domain 2"/>
    <property type="match status" value="1"/>
</dbReference>
<dbReference type="OrthoDB" id="9812625at2"/>
<keyword evidence="2 4" id="KW-0560">Oxidoreductase</keyword>
<feature type="active site" evidence="3">
    <location>
        <position position="234"/>
    </location>
</feature>
<dbReference type="AlphaFoldDB" id="A0A1I4RKM2"/>
<comment type="similarity">
    <text evidence="1 4">Belongs to the aldehyde dehydrogenase family.</text>
</comment>
<dbReference type="PROSITE" id="PS00070">
    <property type="entry name" value="ALDEHYDE_DEHYDR_CYS"/>
    <property type="match status" value="1"/>
</dbReference>
<dbReference type="InterPro" id="IPR029510">
    <property type="entry name" value="Ald_DH_CS_GLU"/>
</dbReference>
<dbReference type="EMBL" id="PJNW01000017">
    <property type="protein sequence ID" value="PKR87515.1"/>
    <property type="molecule type" value="Genomic_DNA"/>
</dbReference>
<evidence type="ECO:0000313" key="7">
    <source>
        <dbReference type="Proteomes" id="UP000233491"/>
    </source>
</evidence>
<dbReference type="SUPFAM" id="SSF53720">
    <property type="entry name" value="ALDH-like"/>
    <property type="match status" value="1"/>
</dbReference>
<protein>
    <submittedName>
        <fullName evidence="6">Aldehyde dehydrogenase</fullName>
    </submittedName>
</protein>
<gene>
    <name evidence="6" type="ORF">CXZ10_19405</name>
</gene>
<dbReference type="PROSITE" id="PS00687">
    <property type="entry name" value="ALDEHYDE_DEHYDR_GLU"/>
    <property type="match status" value="1"/>
</dbReference>
<evidence type="ECO:0000259" key="5">
    <source>
        <dbReference type="Pfam" id="PF00171"/>
    </source>
</evidence>
<keyword evidence="7" id="KW-1185">Reference proteome</keyword>
<dbReference type="Pfam" id="PF00171">
    <property type="entry name" value="Aldedh"/>
    <property type="match status" value="1"/>
</dbReference>
<evidence type="ECO:0000256" key="1">
    <source>
        <dbReference type="ARBA" id="ARBA00009986"/>
    </source>
</evidence>
<dbReference type="Proteomes" id="UP000233491">
    <property type="component" value="Unassembled WGS sequence"/>
</dbReference>
<proteinExistence type="inferred from homology"/>
<organism evidence="6 7">
    <name type="scientific">Pleomorphomonas diazotrophica</name>
    <dbReference type="NCBI Taxonomy" id="1166257"/>
    <lineage>
        <taxon>Bacteria</taxon>
        <taxon>Pseudomonadati</taxon>
        <taxon>Pseudomonadota</taxon>
        <taxon>Alphaproteobacteria</taxon>
        <taxon>Hyphomicrobiales</taxon>
        <taxon>Pleomorphomonadaceae</taxon>
        <taxon>Pleomorphomonas</taxon>
    </lineage>
</organism>
<dbReference type="InterPro" id="IPR015590">
    <property type="entry name" value="Aldehyde_DH_dom"/>
</dbReference>
<dbReference type="RefSeq" id="WP_101291024.1">
    <property type="nucleotide sequence ID" value="NZ_FOUQ01000002.1"/>
</dbReference>
<feature type="domain" description="Aldehyde dehydrogenase" evidence="5">
    <location>
        <begin position="5"/>
        <end position="459"/>
    </location>
</feature>
<dbReference type="InterPro" id="IPR016163">
    <property type="entry name" value="Ald_DH_C"/>
</dbReference>
<name>A0A1I4RKM2_9HYPH</name>
<dbReference type="InterPro" id="IPR016162">
    <property type="entry name" value="Ald_DH_N"/>
</dbReference>